<keyword evidence="1" id="KW-0812">Transmembrane</keyword>
<feature type="transmembrane region" description="Helical" evidence="1">
    <location>
        <begin position="252"/>
        <end position="273"/>
    </location>
</feature>
<feature type="transmembrane region" description="Helical" evidence="1">
    <location>
        <begin position="70"/>
        <end position="88"/>
    </location>
</feature>
<feature type="transmembrane region" description="Helical" evidence="1">
    <location>
        <begin position="371"/>
        <end position="388"/>
    </location>
</feature>
<keyword evidence="1" id="KW-1133">Transmembrane helix</keyword>
<gene>
    <name evidence="2" type="ORF">BON30_12765</name>
</gene>
<accession>A0A1L9BCJ8</accession>
<protein>
    <submittedName>
        <fullName evidence="2">Uncharacterized protein</fullName>
    </submittedName>
</protein>
<name>A0A1L9BCJ8_9BACT</name>
<sequence>MGRQVTTMILAIALATTAVLRLGPEAVLSPSVRGWCVGALALLLYGPLSRWGLGVIDRLLQSYSARGRRAWILGSLLGAALLSVAIPLPPPPLSEPISLEVTATGEKNAASHGTEVWVIGLQDAESGAPLVLTPVSGAWEQKNGKQLSFGRPAATLRWEDRAERGLVLKVIRHPWSGQARITLGGETHTVDLFAPLQEEWSHPLQPPSHVSGFQVVFAWLAEWISLGLLLLGVGGGLASGNWAGHGREPGRWTGWVPASVCVTVWSLYLLAFWPGVMTVDSINQWTQMTQGPLSNLHPVYHTLTNWLLTRVWTSPAAVALAQVLALAAAFGFAQRELSRWGVPTWMRGLLTGGFALTPVNGILVITLWKDIAYGISFLVLFTLLLKVARTRGEVLHSLRFRIGLGVTLTYTALLRHNGVPRARARSRSFHATSTRTIGRQGLEAVLLLLLHLRLLQLLLR</sequence>
<proteinExistence type="predicted"/>
<evidence type="ECO:0000313" key="2">
    <source>
        <dbReference type="EMBL" id="OJH39949.1"/>
    </source>
</evidence>
<dbReference type="STRING" id="83449.BON30_12765"/>
<keyword evidence="3" id="KW-1185">Reference proteome</keyword>
<feature type="transmembrane region" description="Helical" evidence="1">
    <location>
        <begin position="345"/>
        <end position="365"/>
    </location>
</feature>
<reference evidence="2 3" key="2">
    <citation type="submission" date="2016-12" db="EMBL/GenBank/DDBJ databases">
        <title>Draft Genome Sequence of Cystobacter ferrugineus Strain Cbfe23.</title>
        <authorList>
            <person name="Akbar S."/>
            <person name="Dowd S.E."/>
            <person name="Stevens D.C."/>
        </authorList>
    </citation>
    <scope>NUCLEOTIDE SEQUENCE [LARGE SCALE GENOMIC DNA]</scope>
    <source>
        <strain evidence="2 3">Cbfe23</strain>
    </source>
</reference>
<feature type="transmembrane region" description="Helical" evidence="1">
    <location>
        <begin position="216"/>
        <end position="240"/>
    </location>
</feature>
<comment type="caution">
    <text evidence="2">The sequence shown here is derived from an EMBL/GenBank/DDBJ whole genome shotgun (WGS) entry which is preliminary data.</text>
</comment>
<dbReference type="Proteomes" id="UP000182229">
    <property type="component" value="Unassembled WGS sequence"/>
</dbReference>
<evidence type="ECO:0000256" key="1">
    <source>
        <dbReference type="SAM" id="Phobius"/>
    </source>
</evidence>
<feature type="transmembrane region" description="Helical" evidence="1">
    <location>
        <begin position="31"/>
        <end position="49"/>
    </location>
</feature>
<dbReference type="OrthoDB" id="5481205at2"/>
<feature type="transmembrane region" description="Helical" evidence="1">
    <location>
        <begin position="312"/>
        <end position="333"/>
    </location>
</feature>
<evidence type="ECO:0000313" key="3">
    <source>
        <dbReference type="Proteomes" id="UP000182229"/>
    </source>
</evidence>
<dbReference type="AlphaFoldDB" id="A0A1L9BCJ8"/>
<keyword evidence="1" id="KW-0472">Membrane</keyword>
<dbReference type="RefSeq" id="WP_071898581.1">
    <property type="nucleotide sequence ID" value="NZ_MPIN01000003.1"/>
</dbReference>
<reference evidence="3" key="1">
    <citation type="submission" date="2016-11" db="EMBL/GenBank/DDBJ databases">
        <authorList>
            <person name="Shukria A."/>
            <person name="Stevens D.C."/>
        </authorList>
    </citation>
    <scope>NUCLEOTIDE SEQUENCE [LARGE SCALE GENOMIC DNA]</scope>
    <source>
        <strain evidence="3">Cbfe23</strain>
    </source>
</reference>
<organism evidence="2 3">
    <name type="scientific">Cystobacter ferrugineus</name>
    <dbReference type="NCBI Taxonomy" id="83449"/>
    <lineage>
        <taxon>Bacteria</taxon>
        <taxon>Pseudomonadati</taxon>
        <taxon>Myxococcota</taxon>
        <taxon>Myxococcia</taxon>
        <taxon>Myxococcales</taxon>
        <taxon>Cystobacterineae</taxon>
        <taxon>Archangiaceae</taxon>
        <taxon>Cystobacter</taxon>
    </lineage>
</organism>
<dbReference type="EMBL" id="MPIN01000003">
    <property type="protein sequence ID" value="OJH39949.1"/>
    <property type="molecule type" value="Genomic_DNA"/>
</dbReference>